<feature type="compositionally biased region" description="Polar residues" evidence="1">
    <location>
        <begin position="65"/>
        <end position="78"/>
    </location>
</feature>
<dbReference type="AlphaFoldDB" id="A0A6G5A5L5"/>
<dbReference type="EMBL" id="GIKN01004022">
    <property type="protein sequence ID" value="NIE46295.1"/>
    <property type="molecule type" value="Transcribed_RNA"/>
</dbReference>
<feature type="chain" id="PRO_5026054232" evidence="2">
    <location>
        <begin position="20"/>
        <end position="174"/>
    </location>
</feature>
<evidence type="ECO:0000256" key="1">
    <source>
        <dbReference type="SAM" id="MobiDB-lite"/>
    </source>
</evidence>
<evidence type="ECO:0000256" key="2">
    <source>
        <dbReference type="SAM" id="SignalP"/>
    </source>
</evidence>
<feature type="region of interest" description="Disordered" evidence="1">
    <location>
        <begin position="23"/>
        <end position="101"/>
    </location>
</feature>
<sequence length="174" mass="19166">MKLLIYAAIFCFLITLIIADEDEEAETDREGEAGVEAKPAPRKQEKEEGEEGETEGEVRKESESQPRNPTATEATPQETKVKGKPPAKQGPPLTKGGKTSHRRCKILEPNINCVGASTIVMWYYNGETCVPRNVGGCSVPRNQRGYLLCGLCVHRCMGIPLHSRKIGKVCKRKA</sequence>
<evidence type="ECO:0000313" key="3">
    <source>
        <dbReference type="EMBL" id="NIE46295.1"/>
    </source>
</evidence>
<name>A0A6G5A5L5_RHIMP</name>
<feature type="signal peptide" evidence="2">
    <location>
        <begin position="1"/>
        <end position="19"/>
    </location>
</feature>
<keyword evidence="2" id="KW-0732">Signal</keyword>
<accession>A0A6G5A5L5</accession>
<reference evidence="3" key="1">
    <citation type="submission" date="2020-03" db="EMBL/GenBank/DDBJ databases">
        <title>A transcriptome and proteome of the tick Rhipicephalus microplus shaped by the genetic composition of its hosts and developmental stage.</title>
        <authorList>
            <person name="Garcia G.R."/>
            <person name="Ribeiro J.M.C."/>
            <person name="Maruyama S.R."/>
            <person name="Gardinasse L.G."/>
            <person name="Nelson K."/>
            <person name="Ferreira B.R."/>
            <person name="Andrade T.G."/>
            <person name="Santos I.K.F.M."/>
        </authorList>
    </citation>
    <scope>NUCLEOTIDE SEQUENCE</scope>
    <source>
        <strain evidence="3">NSGR</strain>
        <tissue evidence="3">Salivary glands</tissue>
    </source>
</reference>
<protein>
    <submittedName>
        <fullName evidence="3">Putative bovine pancreatic trypsin inhibitor</fullName>
    </submittedName>
</protein>
<organism evidence="3">
    <name type="scientific">Rhipicephalus microplus</name>
    <name type="common">Cattle tick</name>
    <name type="synonym">Boophilus microplus</name>
    <dbReference type="NCBI Taxonomy" id="6941"/>
    <lineage>
        <taxon>Eukaryota</taxon>
        <taxon>Metazoa</taxon>
        <taxon>Ecdysozoa</taxon>
        <taxon>Arthropoda</taxon>
        <taxon>Chelicerata</taxon>
        <taxon>Arachnida</taxon>
        <taxon>Acari</taxon>
        <taxon>Parasitiformes</taxon>
        <taxon>Ixodida</taxon>
        <taxon>Ixodoidea</taxon>
        <taxon>Ixodidae</taxon>
        <taxon>Rhipicephalinae</taxon>
        <taxon>Rhipicephalus</taxon>
        <taxon>Boophilus</taxon>
    </lineage>
</organism>
<proteinExistence type="predicted"/>